<reference evidence="1" key="1">
    <citation type="submission" date="2022-09" db="EMBL/GenBank/DDBJ databases">
        <title>Actin cytoskeleton and complex cell architecture in an #Asgard archaeon.</title>
        <authorList>
            <person name="Ponce Toledo R.I."/>
            <person name="Schleper C."/>
            <person name="Rodrigues Oliveira T."/>
            <person name="Wollweber F."/>
            <person name="Xu J."/>
            <person name="Rittmann S."/>
            <person name="Klingl A."/>
            <person name="Pilhofer M."/>
        </authorList>
    </citation>
    <scope>NUCLEOTIDE SEQUENCE</scope>
    <source>
        <strain evidence="1">B-35</strain>
    </source>
</reference>
<dbReference type="Proteomes" id="UP001208689">
    <property type="component" value="Chromosome"/>
</dbReference>
<dbReference type="EMBL" id="CP104013">
    <property type="protein sequence ID" value="UYP46350.1"/>
    <property type="molecule type" value="Genomic_DNA"/>
</dbReference>
<protein>
    <recommendedName>
        <fullName evidence="3">ArnR1-like winged helix-turn-helix domain-containing protein</fullName>
    </recommendedName>
</protein>
<accession>A0ABY6HS63</accession>
<keyword evidence="2" id="KW-1185">Reference proteome</keyword>
<evidence type="ECO:0008006" key="3">
    <source>
        <dbReference type="Google" id="ProtNLM"/>
    </source>
</evidence>
<gene>
    <name evidence="1" type="ORF">NEF87_002635</name>
</gene>
<proteinExistence type="predicted"/>
<evidence type="ECO:0000313" key="2">
    <source>
        <dbReference type="Proteomes" id="UP001208689"/>
    </source>
</evidence>
<name>A0ABY6HS63_9ARCH</name>
<evidence type="ECO:0000313" key="1">
    <source>
        <dbReference type="EMBL" id="UYP46350.1"/>
    </source>
</evidence>
<organism evidence="1 2">
    <name type="scientific">Candidatus Lokiarchaeum ossiferum</name>
    <dbReference type="NCBI Taxonomy" id="2951803"/>
    <lineage>
        <taxon>Archaea</taxon>
        <taxon>Promethearchaeati</taxon>
        <taxon>Promethearchaeota</taxon>
        <taxon>Promethearchaeia</taxon>
        <taxon>Promethearchaeales</taxon>
        <taxon>Promethearchaeaceae</taxon>
        <taxon>Candidatus Lokiarchaeum</taxon>
    </lineage>
</organism>
<sequence>MSHPSRKSSFYLTKLFGSSVNIKILEILLRNALEEQIEGKTLWRNFSNIASQAKVAKSSGKRILDQLLQNDFVEEKIIETHAQSPPRMVRLNSEHPAVVELIFFFKKVRGFL</sequence>